<feature type="transmembrane region" description="Helical" evidence="1">
    <location>
        <begin position="234"/>
        <end position="256"/>
    </location>
</feature>
<feature type="non-terminal residue" evidence="2">
    <location>
        <position position="271"/>
    </location>
</feature>
<accession>A0A6A4ZKA6</accession>
<sequence length="271" mass="30778">MSNSPVRWLRAQRPVLVPDADDTPQTVFLKSQYATLFAIYIVSYTITFVLCVSLLLYLRRNRSTAFKGDAEAARKVILPSFEPLFWVLSSISGVYLTYFLVASFAGFNGSLVSGWYSELLFQGRTFMFFLVVVFLLQRSVSFQALVRSVGVAFALAVLSVVIVAATSDATPLVRLVAISLYRFFFVGCLLWLLARPMSRASVRTQREFCFFAIVHFVLLFAYSILFYLGDVQNGMIFVYCKVILVTISPFFVWRLLKADTEHWRGFSNRAV</sequence>
<evidence type="ECO:0008006" key="3">
    <source>
        <dbReference type="Google" id="ProtNLM"/>
    </source>
</evidence>
<evidence type="ECO:0000256" key="1">
    <source>
        <dbReference type="SAM" id="Phobius"/>
    </source>
</evidence>
<feature type="transmembrane region" description="Helical" evidence="1">
    <location>
        <begin position="84"/>
        <end position="107"/>
    </location>
</feature>
<protein>
    <recommendedName>
        <fullName evidence="3">TRP C-terminal domain-containing protein</fullName>
    </recommendedName>
</protein>
<feature type="transmembrane region" description="Helical" evidence="1">
    <location>
        <begin position="172"/>
        <end position="194"/>
    </location>
</feature>
<name>A0A6A4ZKA6_9STRA</name>
<evidence type="ECO:0000313" key="2">
    <source>
        <dbReference type="EMBL" id="KAF0712816.1"/>
    </source>
</evidence>
<dbReference type="OrthoDB" id="167935at2759"/>
<feature type="transmembrane region" description="Helical" evidence="1">
    <location>
        <begin position="144"/>
        <end position="166"/>
    </location>
</feature>
<organism evidence="2">
    <name type="scientific">Aphanomyces stellatus</name>
    <dbReference type="NCBI Taxonomy" id="120398"/>
    <lineage>
        <taxon>Eukaryota</taxon>
        <taxon>Sar</taxon>
        <taxon>Stramenopiles</taxon>
        <taxon>Oomycota</taxon>
        <taxon>Saprolegniomycetes</taxon>
        <taxon>Saprolegniales</taxon>
        <taxon>Verrucalvaceae</taxon>
        <taxon>Aphanomyces</taxon>
    </lineage>
</organism>
<comment type="caution">
    <text evidence="2">The sequence shown here is derived from an EMBL/GenBank/DDBJ whole genome shotgun (WGS) entry which is preliminary data.</text>
</comment>
<keyword evidence="1" id="KW-1133">Transmembrane helix</keyword>
<feature type="transmembrane region" description="Helical" evidence="1">
    <location>
        <begin position="37"/>
        <end position="58"/>
    </location>
</feature>
<dbReference type="EMBL" id="VJMH01001185">
    <property type="protein sequence ID" value="KAF0712816.1"/>
    <property type="molecule type" value="Genomic_DNA"/>
</dbReference>
<gene>
    <name evidence="2" type="ORF">As57867_004639</name>
</gene>
<reference evidence="2" key="1">
    <citation type="submission" date="2019-06" db="EMBL/GenBank/DDBJ databases">
        <title>Genomics analysis of Aphanomyces spp. identifies a new class of oomycete effector associated with host adaptation.</title>
        <authorList>
            <person name="Gaulin E."/>
        </authorList>
    </citation>
    <scope>NUCLEOTIDE SEQUENCE</scope>
    <source>
        <strain evidence="2">CBS 578.67</strain>
    </source>
</reference>
<keyword evidence="1" id="KW-0472">Membrane</keyword>
<keyword evidence="1" id="KW-0812">Transmembrane</keyword>
<proteinExistence type="predicted"/>
<feature type="transmembrane region" description="Helical" evidence="1">
    <location>
        <begin position="119"/>
        <end position="137"/>
    </location>
</feature>
<dbReference type="AlphaFoldDB" id="A0A6A4ZKA6"/>
<feature type="transmembrane region" description="Helical" evidence="1">
    <location>
        <begin position="206"/>
        <end position="228"/>
    </location>
</feature>